<accession>A0A8X6VP90</accession>
<dbReference type="AlphaFoldDB" id="A0A8X6VP90"/>
<evidence type="ECO:0000313" key="1">
    <source>
        <dbReference type="EMBL" id="GFY15938.1"/>
    </source>
</evidence>
<organism evidence="1 2">
    <name type="scientific">Trichonephila clavipes</name>
    <name type="common">Golden silk orbweaver</name>
    <name type="synonym">Nephila clavipes</name>
    <dbReference type="NCBI Taxonomy" id="2585209"/>
    <lineage>
        <taxon>Eukaryota</taxon>
        <taxon>Metazoa</taxon>
        <taxon>Ecdysozoa</taxon>
        <taxon>Arthropoda</taxon>
        <taxon>Chelicerata</taxon>
        <taxon>Arachnida</taxon>
        <taxon>Araneae</taxon>
        <taxon>Araneomorphae</taxon>
        <taxon>Entelegynae</taxon>
        <taxon>Araneoidea</taxon>
        <taxon>Nephilidae</taxon>
        <taxon>Trichonephila</taxon>
    </lineage>
</organism>
<comment type="caution">
    <text evidence="1">The sequence shown here is derived from an EMBL/GenBank/DDBJ whole genome shotgun (WGS) entry which is preliminary data.</text>
</comment>
<keyword evidence="2" id="KW-1185">Reference proteome</keyword>
<sequence length="72" mass="8298">MSSNIRWRMKRALCVSNQYKARPTTPAVISTRDVSQMMRELSNMHVAYGAAGESIRRARHVNENQYPDGRMD</sequence>
<gene>
    <name evidence="1" type="ORF">TNCV_1285831</name>
</gene>
<proteinExistence type="predicted"/>
<dbReference type="Proteomes" id="UP000887159">
    <property type="component" value="Unassembled WGS sequence"/>
</dbReference>
<evidence type="ECO:0000313" key="2">
    <source>
        <dbReference type="Proteomes" id="UP000887159"/>
    </source>
</evidence>
<name>A0A8X6VP90_TRICX</name>
<reference evidence="1" key="1">
    <citation type="submission" date="2020-08" db="EMBL/GenBank/DDBJ databases">
        <title>Multicomponent nature underlies the extraordinary mechanical properties of spider dragline silk.</title>
        <authorList>
            <person name="Kono N."/>
            <person name="Nakamura H."/>
            <person name="Mori M."/>
            <person name="Yoshida Y."/>
            <person name="Ohtoshi R."/>
            <person name="Malay A.D."/>
            <person name="Moran D.A.P."/>
            <person name="Tomita M."/>
            <person name="Numata K."/>
            <person name="Arakawa K."/>
        </authorList>
    </citation>
    <scope>NUCLEOTIDE SEQUENCE</scope>
</reference>
<dbReference type="EMBL" id="BMAU01021335">
    <property type="protein sequence ID" value="GFY15938.1"/>
    <property type="molecule type" value="Genomic_DNA"/>
</dbReference>
<protein>
    <submittedName>
        <fullName evidence="1">Uncharacterized protein</fullName>
    </submittedName>
</protein>